<evidence type="ECO:0000313" key="2">
    <source>
        <dbReference type="Proteomes" id="UP001500618"/>
    </source>
</evidence>
<organism evidence="1 2">
    <name type="scientific">Fodinicola feengrottensis</name>
    <dbReference type="NCBI Taxonomy" id="435914"/>
    <lineage>
        <taxon>Bacteria</taxon>
        <taxon>Bacillati</taxon>
        <taxon>Actinomycetota</taxon>
        <taxon>Actinomycetes</taxon>
        <taxon>Mycobacteriales</taxon>
        <taxon>Fodinicola</taxon>
    </lineage>
</organism>
<comment type="caution">
    <text evidence="1">The sequence shown here is derived from an EMBL/GenBank/DDBJ whole genome shotgun (WGS) entry which is preliminary data.</text>
</comment>
<evidence type="ECO:0000313" key="1">
    <source>
        <dbReference type="EMBL" id="GAA1716166.1"/>
    </source>
</evidence>
<dbReference type="Proteomes" id="UP001500618">
    <property type="component" value="Unassembled WGS sequence"/>
</dbReference>
<gene>
    <name evidence="1" type="ORF">GCM10009765_76130</name>
</gene>
<sequence>MAAGIVIGKDGKPVPVIAISGFHWAIPEEVADICPDAIPANEIVGETSIHAEMRLIMLARKMGGSPNRRLTRTEPELAARISAADPDVQRRIALAVVEYAFTVSPHQHGAREALNALRGQTYGETPLRTWLREQWRQAEALSDDAAEAGDNKAGFGHSLHARALAGSYHAVVADPEAAALDSVYETQGMAGTRDLLDSILAGNQGAGRS</sequence>
<reference evidence="2" key="1">
    <citation type="journal article" date="2019" name="Int. J. Syst. Evol. Microbiol.">
        <title>The Global Catalogue of Microorganisms (GCM) 10K type strain sequencing project: providing services to taxonomists for standard genome sequencing and annotation.</title>
        <authorList>
            <consortium name="The Broad Institute Genomics Platform"/>
            <consortium name="The Broad Institute Genome Sequencing Center for Infectious Disease"/>
            <person name="Wu L."/>
            <person name="Ma J."/>
        </authorList>
    </citation>
    <scope>NUCLEOTIDE SEQUENCE [LARGE SCALE GENOMIC DNA]</scope>
    <source>
        <strain evidence="2">JCM 14718</strain>
    </source>
</reference>
<protein>
    <submittedName>
        <fullName evidence="1">Uncharacterized protein</fullName>
    </submittedName>
</protein>
<accession>A0ABP4V490</accession>
<dbReference type="RefSeq" id="WP_344314908.1">
    <property type="nucleotide sequence ID" value="NZ_BAAANY010000040.1"/>
</dbReference>
<dbReference type="EMBL" id="BAAANY010000040">
    <property type="protein sequence ID" value="GAA1716166.1"/>
    <property type="molecule type" value="Genomic_DNA"/>
</dbReference>
<proteinExistence type="predicted"/>
<name>A0ABP4V490_9ACTN</name>
<keyword evidence="2" id="KW-1185">Reference proteome</keyword>